<name>B3CBP4_9BACE</name>
<reference evidence="1 2" key="1">
    <citation type="submission" date="2008-04" db="EMBL/GenBank/DDBJ databases">
        <title>Draft genome sequence of Bacteroides intestinalis (DSM 17393).</title>
        <authorList>
            <person name="Sudarsanam P."/>
            <person name="Ley R."/>
            <person name="Guruge J."/>
            <person name="Turnbaugh P.J."/>
            <person name="Mahowald M."/>
            <person name="Liep D."/>
            <person name="Gordon J."/>
        </authorList>
    </citation>
    <scope>NUCLEOTIDE SEQUENCE [LARGE SCALE GENOMIC DNA]</scope>
    <source>
        <strain evidence="1 2">DSM 17393</strain>
    </source>
</reference>
<organism evidence="1 2">
    <name type="scientific">Bacteroides intestinalis DSM 17393</name>
    <dbReference type="NCBI Taxonomy" id="471870"/>
    <lineage>
        <taxon>Bacteria</taxon>
        <taxon>Pseudomonadati</taxon>
        <taxon>Bacteroidota</taxon>
        <taxon>Bacteroidia</taxon>
        <taxon>Bacteroidales</taxon>
        <taxon>Bacteroidaceae</taxon>
        <taxon>Bacteroides</taxon>
    </lineage>
</organism>
<proteinExistence type="predicted"/>
<reference evidence="1 2" key="2">
    <citation type="submission" date="2008-04" db="EMBL/GenBank/DDBJ databases">
        <authorList>
            <person name="Fulton L."/>
            <person name="Clifton S."/>
            <person name="Fulton B."/>
            <person name="Xu J."/>
            <person name="Minx P."/>
            <person name="Pepin K.H."/>
            <person name="Johnson M."/>
            <person name="Thiruvilangam P."/>
            <person name="Bhonagiri V."/>
            <person name="Nash W.E."/>
            <person name="Mardis E.R."/>
            <person name="Wilson R.K."/>
        </authorList>
    </citation>
    <scope>NUCLEOTIDE SEQUENCE [LARGE SCALE GENOMIC DNA]</scope>
    <source>
        <strain evidence="1 2">DSM 17393</strain>
    </source>
</reference>
<accession>B3CBP4</accession>
<dbReference type="AlphaFoldDB" id="B3CBP4"/>
<dbReference type="EMBL" id="ABJL02000008">
    <property type="protein sequence ID" value="EDV04497.1"/>
    <property type="molecule type" value="Genomic_DNA"/>
</dbReference>
<sequence>MHFQVETYIGGEFKEQFQQLLCPAGIIIESTVEHTHVLYSVSVDDLQPFADCLDRQGAHGFFSTADAEGAGVEAAPCGFQLHERFAPVEETAFLGWNEVMEVQHAGDAVVDVISVGVEVAESGDILPFRRIVAVGYPLREYFFAFSPEHETDKRVAAQEEFVVSQEFRSAQYDAALGQQGFYS</sequence>
<evidence type="ECO:0000313" key="2">
    <source>
        <dbReference type="Proteomes" id="UP000004596"/>
    </source>
</evidence>
<protein>
    <submittedName>
        <fullName evidence="1">Uncharacterized protein</fullName>
    </submittedName>
</protein>
<gene>
    <name evidence="1" type="ORF">BACINT_03634</name>
</gene>
<dbReference type="STRING" id="471870.BACINT_03634"/>
<dbReference type="Proteomes" id="UP000004596">
    <property type="component" value="Unassembled WGS sequence"/>
</dbReference>
<evidence type="ECO:0000313" key="1">
    <source>
        <dbReference type="EMBL" id="EDV04497.1"/>
    </source>
</evidence>
<comment type="caution">
    <text evidence="1">The sequence shown here is derived from an EMBL/GenBank/DDBJ whole genome shotgun (WGS) entry which is preliminary data.</text>
</comment>